<keyword evidence="3" id="KW-1185">Reference proteome</keyword>
<dbReference type="Proteomes" id="UP000295818">
    <property type="component" value="Unassembled WGS sequence"/>
</dbReference>
<reference evidence="2 3" key="1">
    <citation type="journal article" date="2015" name="Stand. Genomic Sci.">
        <title>Genomic Encyclopedia of Bacterial and Archaeal Type Strains, Phase III: the genomes of soil and plant-associated and newly described type strains.</title>
        <authorList>
            <person name="Whitman W.B."/>
            <person name="Woyke T."/>
            <person name="Klenk H.P."/>
            <person name="Zhou Y."/>
            <person name="Lilburn T.G."/>
            <person name="Beck B.J."/>
            <person name="De Vos P."/>
            <person name="Vandamme P."/>
            <person name="Eisen J.A."/>
            <person name="Garrity G."/>
            <person name="Hugenholtz P."/>
            <person name="Kyrpides N.C."/>
        </authorList>
    </citation>
    <scope>NUCLEOTIDE SEQUENCE [LARGE SCALE GENOMIC DNA]</scope>
    <source>
        <strain evidence="2 3">VKM Ac-2538</strain>
    </source>
</reference>
<dbReference type="RefSeq" id="WP_132195187.1">
    <property type="nucleotide sequence ID" value="NZ_SLWM01000024.1"/>
</dbReference>
<evidence type="ECO:0000256" key="1">
    <source>
        <dbReference type="SAM" id="MobiDB-lite"/>
    </source>
</evidence>
<feature type="region of interest" description="Disordered" evidence="1">
    <location>
        <begin position="277"/>
        <end position="310"/>
    </location>
</feature>
<protein>
    <submittedName>
        <fullName evidence="2">Uncharacterized protein</fullName>
    </submittedName>
</protein>
<organism evidence="2 3">
    <name type="scientific">Kribbella orskensis</name>
    <dbReference type="NCBI Taxonomy" id="2512216"/>
    <lineage>
        <taxon>Bacteria</taxon>
        <taxon>Bacillati</taxon>
        <taxon>Actinomycetota</taxon>
        <taxon>Actinomycetes</taxon>
        <taxon>Propionibacteriales</taxon>
        <taxon>Kribbellaceae</taxon>
        <taxon>Kribbella</taxon>
    </lineage>
</organism>
<accession>A0ABY2B9N5</accession>
<gene>
    <name evidence="2" type="ORF">EV644_12417</name>
</gene>
<comment type="caution">
    <text evidence="2">The sequence shown here is derived from an EMBL/GenBank/DDBJ whole genome shotgun (WGS) entry which is preliminary data.</text>
</comment>
<evidence type="ECO:0000313" key="2">
    <source>
        <dbReference type="EMBL" id="TCO12893.1"/>
    </source>
</evidence>
<evidence type="ECO:0000313" key="3">
    <source>
        <dbReference type="Proteomes" id="UP000295818"/>
    </source>
</evidence>
<name>A0ABY2B9N5_9ACTN</name>
<dbReference type="EMBL" id="SLWM01000024">
    <property type="protein sequence ID" value="TCO12893.1"/>
    <property type="molecule type" value="Genomic_DNA"/>
</dbReference>
<proteinExistence type="predicted"/>
<sequence>MTAPELTIRRLSVTSRLPGAADGSRMNRIIRAVADHGLDSHLRDVSLPRGTWCVRRLDVPVELDLRRPDGALERAWAAALTQALLRALGSASDDVVHYDDQRAGLVDLIQCLAAGRSQRSWAWSRIGLLGPMDPAADRFPGAAIVAALRRHPTDALGVVITAVRRTGLPGLHRVLGPSGWSAVASMALSAAGASTGPAAAILAPGGRQRGSDAELARTLVAASSIAESATRSRLRPGPETVAAWAILVALEADASVVCRRDSAAVVAAVAQLLDRTSTPADERPDWRSATEATDPDGTVPPEGPQVRSADLTPDAAAGLSGAADGAEQVASAIDVVPSREETRAGVSGTSRDGAPIGRAEPRGEETPAGVSSTTRDGAPACPIVPERVGARSGQSAAGRDNSPAADVASSRDEAPPTAYTTGWGGLLFLLATADRTGIPTVVIDDPLFARRSLRWALQGIAQQLLTVTVDDPAVAAFAAVDPGARSPWCIEEPVTGEQAAGLATIAAQWAAVTADLMGRDGQDAPEVVAGIARRHAQVRYEPGWIELRLRLDEVDIDVRRAGLDLDPGWVPWLGAAVRFSYV</sequence>
<feature type="region of interest" description="Disordered" evidence="1">
    <location>
        <begin position="332"/>
        <end position="414"/>
    </location>
</feature>